<dbReference type="Pfam" id="PF00884">
    <property type="entry name" value="Sulfatase"/>
    <property type="match status" value="1"/>
</dbReference>
<reference evidence="7 8" key="1">
    <citation type="journal article" date="2014" name="Int. J. Syst. Evol. Microbiol.">
        <title>Complete genome sequence of Corynebacterium casei LMG S-19264T (=DSM 44701T), isolated from a smear-ripened cheese.</title>
        <authorList>
            <consortium name="US DOE Joint Genome Institute (JGI-PGF)"/>
            <person name="Walter F."/>
            <person name="Albersmeier A."/>
            <person name="Kalinowski J."/>
            <person name="Ruckert C."/>
        </authorList>
    </citation>
    <scope>NUCLEOTIDE SEQUENCE [LARGE SCALE GENOMIC DNA]</scope>
    <source>
        <strain evidence="7 8">KCTC 12866</strain>
    </source>
</reference>
<evidence type="ECO:0000259" key="6">
    <source>
        <dbReference type="Pfam" id="PF00884"/>
    </source>
</evidence>
<dbReference type="InterPro" id="IPR017850">
    <property type="entry name" value="Alkaline_phosphatase_core_sf"/>
</dbReference>
<keyword evidence="5" id="KW-0732">Signal</keyword>
<dbReference type="AlphaFoldDB" id="A0A8J3D956"/>
<keyword evidence="4" id="KW-0106">Calcium</keyword>
<dbReference type="GO" id="GO:0046872">
    <property type="term" value="F:metal ion binding"/>
    <property type="evidence" value="ECO:0007669"/>
    <property type="project" value="UniProtKB-KW"/>
</dbReference>
<feature type="signal peptide" evidence="5">
    <location>
        <begin position="1"/>
        <end position="20"/>
    </location>
</feature>
<evidence type="ECO:0000256" key="1">
    <source>
        <dbReference type="ARBA" id="ARBA00008779"/>
    </source>
</evidence>
<comment type="caution">
    <text evidence="7">The sequence shown here is derived from an EMBL/GenBank/DDBJ whole genome shotgun (WGS) entry which is preliminary data.</text>
</comment>
<keyword evidence="2" id="KW-0479">Metal-binding</keyword>
<feature type="chain" id="PRO_5035243278" evidence="5">
    <location>
        <begin position="21"/>
        <end position="530"/>
    </location>
</feature>
<dbReference type="Gene3D" id="3.40.720.10">
    <property type="entry name" value="Alkaline Phosphatase, subunit A"/>
    <property type="match status" value="1"/>
</dbReference>
<dbReference type="PANTHER" id="PTHR42693">
    <property type="entry name" value="ARYLSULFATASE FAMILY MEMBER"/>
    <property type="match status" value="1"/>
</dbReference>
<dbReference type="RefSeq" id="WP_189564865.1">
    <property type="nucleotide sequence ID" value="NZ_BMXF01000002.1"/>
</dbReference>
<dbReference type="SUPFAM" id="SSF53649">
    <property type="entry name" value="Alkaline phosphatase-like"/>
    <property type="match status" value="1"/>
</dbReference>
<accession>A0A8J3D956</accession>
<dbReference type="EMBL" id="BMXF01000002">
    <property type="protein sequence ID" value="GHB70800.1"/>
    <property type="molecule type" value="Genomic_DNA"/>
</dbReference>
<dbReference type="GO" id="GO:0004065">
    <property type="term" value="F:arylsulfatase activity"/>
    <property type="evidence" value="ECO:0007669"/>
    <property type="project" value="TreeGrafter"/>
</dbReference>
<dbReference type="InterPro" id="IPR050738">
    <property type="entry name" value="Sulfatase"/>
</dbReference>
<protein>
    <submittedName>
        <fullName evidence="7">Arylsulfatase</fullName>
    </submittedName>
</protein>
<evidence type="ECO:0000313" key="7">
    <source>
        <dbReference type="EMBL" id="GHB70800.1"/>
    </source>
</evidence>
<dbReference type="Proteomes" id="UP000598271">
    <property type="component" value="Unassembled WGS sequence"/>
</dbReference>
<evidence type="ECO:0000313" key="8">
    <source>
        <dbReference type="Proteomes" id="UP000598271"/>
    </source>
</evidence>
<evidence type="ECO:0000256" key="2">
    <source>
        <dbReference type="ARBA" id="ARBA00022723"/>
    </source>
</evidence>
<dbReference type="Gene3D" id="3.30.1120.10">
    <property type="match status" value="1"/>
</dbReference>
<evidence type="ECO:0000256" key="3">
    <source>
        <dbReference type="ARBA" id="ARBA00022801"/>
    </source>
</evidence>
<dbReference type="PANTHER" id="PTHR42693:SF53">
    <property type="entry name" value="ENDO-4-O-SULFATASE"/>
    <property type="match status" value="1"/>
</dbReference>
<keyword evidence="8" id="KW-1185">Reference proteome</keyword>
<name>A0A8J3D956_9BACT</name>
<feature type="domain" description="Sulfatase N-terminal" evidence="6">
    <location>
        <begin position="33"/>
        <end position="430"/>
    </location>
</feature>
<dbReference type="PROSITE" id="PS00149">
    <property type="entry name" value="SULFATASE_2"/>
    <property type="match status" value="1"/>
</dbReference>
<organism evidence="7 8">
    <name type="scientific">Persicitalea jodogahamensis</name>
    <dbReference type="NCBI Taxonomy" id="402147"/>
    <lineage>
        <taxon>Bacteria</taxon>
        <taxon>Pseudomonadati</taxon>
        <taxon>Bacteroidota</taxon>
        <taxon>Cytophagia</taxon>
        <taxon>Cytophagales</taxon>
        <taxon>Spirosomataceae</taxon>
        <taxon>Persicitalea</taxon>
    </lineage>
</organism>
<dbReference type="InterPro" id="IPR024607">
    <property type="entry name" value="Sulfatase_CS"/>
</dbReference>
<keyword evidence="3" id="KW-0378">Hydrolase</keyword>
<gene>
    <name evidence="7" type="ORF">GCM10007390_25650</name>
</gene>
<evidence type="ECO:0000256" key="5">
    <source>
        <dbReference type="SAM" id="SignalP"/>
    </source>
</evidence>
<proteinExistence type="inferred from homology"/>
<dbReference type="InterPro" id="IPR000917">
    <property type="entry name" value="Sulfatase_N"/>
</dbReference>
<dbReference type="FunFam" id="3.40.720.10:FF:000047">
    <property type="entry name" value="Arylsulfatase"/>
    <property type="match status" value="1"/>
</dbReference>
<comment type="similarity">
    <text evidence="1">Belongs to the sulfatase family.</text>
</comment>
<dbReference type="CDD" id="cd16025">
    <property type="entry name" value="PAS_like"/>
    <property type="match status" value="1"/>
</dbReference>
<sequence length="530" mass="59715">MKKQLLIFVMLLGASSSAFAQKPSAARREAGPPNIVLIMVDDMGYSDIGCYGSEISTPNLDKLAAGGVKFTQFYNAARCCPSRASLLTGVYPQQAGMGGMVTTKPDHSGETPYQGWLSRETVTVAEVLKSAGYRTYMSGKWHVGEERPDWPLQRGFDKYFGLISGANSYYRLLPGRLILEDNEPYEIPENFYMTDAISDYAVRYIDDATRPDSKDPFFMYVAYTAPHWPIHAPDEEIAKYRGKYLKGWDQLRKDRYARQQKMGLLPKSALLSDRDDRIPAWEDAPNKDDWDLKMAAYAGMITRLDAGVGRIVEKLKATGQLDNTLIMFLSDNGACAEVLTGRAKRDLEEEAYKRSLVTPTGQKWSYDAYGMEWANLGNTPFRLYKQYTHEGGISTPLIVHYPKLVKKGFQTDQVGHIMDLMPTCLEVAGVQHPATFDGRKVKPVEGKSLVPILKDKTRQPHDFIAWEHFGCRAVRQGDWKLVSSKIDDQWELYNIAKDRSELNDLAAAMPGKMKEMLNLYEGWAKKVGAK</sequence>
<evidence type="ECO:0000256" key="4">
    <source>
        <dbReference type="ARBA" id="ARBA00022837"/>
    </source>
</evidence>